<feature type="transmembrane region" description="Helical" evidence="11">
    <location>
        <begin position="180"/>
        <end position="199"/>
    </location>
</feature>
<feature type="binding site" evidence="10">
    <location>
        <position position="330"/>
    </location>
    <ligand>
        <name>Mn(2+)</name>
        <dbReference type="ChEBI" id="CHEBI:29035"/>
    </ligand>
</feature>
<dbReference type="InterPro" id="IPR000917">
    <property type="entry name" value="Sulfatase_N"/>
</dbReference>
<sequence length="628" mass="72662">MNNVETFSPEIRTPNSLSNFIENLKGILHHKFFLFTNLSLLFKGFLLLILSSDSSFKGVNIYNVFFSVPPLLVYISFLLIFLSFSFLFKEKTCYIVMVILNILYTLVVIGDLWYFRSNSSYLTFHLINYTSNLNNLSDSIIAMGRLIDLAFIVDIPVLIFIAMGKFKEKSTENKPFRKRLMTFFILLIIPSVYLTYNHFKVDVFKKGFREQYLFFTTWTQNQNMFNLMPIGYHIMDGYNFYKDSKQHIMAKKDEEEIDKWFKQKAEILPDNKFKGIYKGKNIITLQVESLENFVIGQKVEGNEITPNLNKLLNNSIYFNNFIEQTNGGTTSDGEFLCNTSLFPVRRGSTFFRYPSNTYAASLPQLLEEEGYNTQAIHPDMGSYWNWMPALSSIGFNECYDEKSFTMDETVGLGLSDKSFLKQLVPYITKQEKPFYNFSITLSSHSPFKLPESMKTLKLTGELKGTDLGNYYESVHYTDKAIGDFIEDLRKQNLLSDSIIVIYGDHEGPHKFAKDKINSMKNIPDYAKDNNYEVPFIIYSEGSQAHVVETLGGQVDILPTICYLVGIDEEKYVYTSMGRNLLNTKRNYTMLFNGNIKSENLTKEEMDMLSKIPDYSNKIIETNYFKGAR</sequence>
<dbReference type="Pfam" id="PF00884">
    <property type="entry name" value="Sulfatase"/>
    <property type="match status" value="1"/>
</dbReference>
<organism evidence="13 14">
    <name type="scientific">Hathewaya proteolytica DSM 3090</name>
    <dbReference type="NCBI Taxonomy" id="1121331"/>
    <lineage>
        <taxon>Bacteria</taxon>
        <taxon>Bacillati</taxon>
        <taxon>Bacillota</taxon>
        <taxon>Clostridia</taxon>
        <taxon>Eubacteriales</taxon>
        <taxon>Clostridiaceae</taxon>
        <taxon>Hathewaya</taxon>
    </lineage>
</organism>
<dbReference type="OrthoDB" id="5901192at2"/>
<feature type="transmembrane region" description="Helical" evidence="11">
    <location>
        <begin position="71"/>
        <end position="88"/>
    </location>
</feature>
<dbReference type="GO" id="GO:0046872">
    <property type="term" value="F:metal ion binding"/>
    <property type="evidence" value="ECO:0007669"/>
    <property type="project" value="UniProtKB-KW"/>
</dbReference>
<dbReference type="InterPro" id="IPR012160">
    <property type="entry name" value="LtaS-like"/>
</dbReference>
<proteinExistence type="inferred from homology"/>
<evidence type="ECO:0000259" key="12">
    <source>
        <dbReference type="Pfam" id="PF00884"/>
    </source>
</evidence>
<evidence type="ECO:0000313" key="13">
    <source>
        <dbReference type="EMBL" id="SHJ47657.1"/>
    </source>
</evidence>
<dbReference type="InterPro" id="IPR050448">
    <property type="entry name" value="OpgB/LTA_synthase_biosynth"/>
</dbReference>
<feature type="transmembrane region" description="Helical" evidence="11">
    <location>
        <begin position="95"/>
        <end position="115"/>
    </location>
</feature>
<dbReference type="EMBL" id="FRAD01000003">
    <property type="protein sequence ID" value="SHJ47657.1"/>
    <property type="molecule type" value="Genomic_DNA"/>
</dbReference>
<reference evidence="13 14" key="1">
    <citation type="submission" date="2016-11" db="EMBL/GenBank/DDBJ databases">
        <authorList>
            <person name="Jaros S."/>
            <person name="Januszkiewicz K."/>
            <person name="Wedrychowicz H."/>
        </authorList>
    </citation>
    <scope>NUCLEOTIDE SEQUENCE [LARGE SCALE GENOMIC DNA]</scope>
    <source>
        <strain evidence="13 14">DSM 3090</strain>
    </source>
</reference>
<evidence type="ECO:0000256" key="1">
    <source>
        <dbReference type="ARBA" id="ARBA00004651"/>
    </source>
</evidence>
<feature type="domain" description="Sulfatase N-terminal" evidence="12">
    <location>
        <begin position="280"/>
        <end position="566"/>
    </location>
</feature>
<evidence type="ECO:0000256" key="3">
    <source>
        <dbReference type="ARBA" id="ARBA00009983"/>
    </source>
</evidence>
<keyword evidence="6 11" id="KW-1133">Transmembrane helix</keyword>
<evidence type="ECO:0000256" key="10">
    <source>
        <dbReference type="PIRSR" id="PIRSR005091-3"/>
    </source>
</evidence>
<comment type="similarity">
    <text evidence="3">Belongs to the LTA synthase family.</text>
</comment>
<dbReference type="PIRSF" id="PIRSF005091">
    <property type="entry name" value="Mmb_sulf_HI1246"/>
    <property type="match status" value="1"/>
</dbReference>
<keyword evidence="9" id="KW-0479">Metal-binding</keyword>
<evidence type="ECO:0000313" key="14">
    <source>
        <dbReference type="Proteomes" id="UP000183952"/>
    </source>
</evidence>
<gene>
    <name evidence="13" type="ORF">SAMN02745248_00238</name>
</gene>
<dbReference type="Gene3D" id="3.30.1120.170">
    <property type="match status" value="1"/>
</dbReference>
<evidence type="ECO:0000256" key="5">
    <source>
        <dbReference type="ARBA" id="ARBA00022692"/>
    </source>
</evidence>
<protein>
    <submittedName>
        <fullName evidence="13">Phosphoglycerol transferase MdoB</fullName>
    </submittedName>
</protein>
<dbReference type="SUPFAM" id="SSF53649">
    <property type="entry name" value="Alkaline phosphatase-like"/>
    <property type="match status" value="1"/>
</dbReference>
<feature type="binding site" evidence="10">
    <location>
        <position position="288"/>
    </location>
    <ligand>
        <name>Mn(2+)</name>
        <dbReference type="ChEBI" id="CHEBI:29035"/>
    </ligand>
</feature>
<name>A0A1M6JLS2_9CLOT</name>
<feature type="transmembrane region" description="Helical" evidence="11">
    <location>
        <begin position="140"/>
        <end position="160"/>
    </location>
</feature>
<evidence type="ECO:0000256" key="4">
    <source>
        <dbReference type="ARBA" id="ARBA00022475"/>
    </source>
</evidence>
<dbReference type="GO" id="GO:0005886">
    <property type="term" value="C:plasma membrane"/>
    <property type="evidence" value="ECO:0007669"/>
    <property type="project" value="UniProtKB-SubCell"/>
</dbReference>
<dbReference type="RefSeq" id="WP_072901391.1">
    <property type="nucleotide sequence ID" value="NZ_FRAD01000003.1"/>
</dbReference>
<evidence type="ECO:0000256" key="9">
    <source>
        <dbReference type="PIRSR" id="PIRSR005091-2"/>
    </source>
</evidence>
<dbReference type="CDD" id="cd16015">
    <property type="entry name" value="LTA_synthase"/>
    <property type="match status" value="1"/>
</dbReference>
<feature type="binding site" evidence="10">
    <location>
        <position position="504"/>
    </location>
    <ligand>
        <name>Mn(2+)</name>
        <dbReference type="ChEBI" id="CHEBI:29035"/>
    </ligand>
</feature>
<keyword evidence="7 11" id="KW-0472">Membrane</keyword>
<keyword evidence="9" id="KW-0464">Manganese</keyword>
<evidence type="ECO:0000256" key="2">
    <source>
        <dbReference type="ARBA" id="ARBA00004936"/>
    </source>
</evidence>
<keyword evidence="14" id="KW-1185">Reference proteome</keyword>
<dbReference type="InterPro" id="IPR017850">
    <property type="entry name" value="Alkaline_phosphatase_core_sf"/>
</dbReference>
<dbReference type="GO" id="GO:0016740">
    <property type="term" value="F:transferase activity"/>
    <property type="evidence" value="ECO:0007669"/>
    <property type="project" value="UniProtKB-KW"/>
</dbReference>
<comment type="pathway">
    <text evidence="2">Cell wall biogenesis; lipoteichoic acid biosynthesis.</text>
</comment>
<evidence type="ECO:0000256" key="8">
    <source>
        <dbReference type="PIRSR" id="PIRSR005091-1"/>
    </source>
</evidence>
<keyword evidence="4" id="KW-1003">Cell membrane</keyword>
<dbReference type="STRING" id="1121331.SAMN02745248_00238"/>
<dbReference type="Proteomes" id="UP000183952">
    <property type="component" value="Unassembled WGS sequence"/>
</dbReference>
<feature type="binding site" evidence="9">
    <location>
        <position position="444"/>
    </location>
    <ligand>
        <name>substrate</name>
    </ligand>
</feature>
<keyword evidence="5 11" id="KW-0812">Transmembrane</keyword>
<comment type="subcellular location">
    <subcellularLocation>
        <location evidence="1">Cell membrane</location>
        <topology evidence="1">Multi-pass membrane protein</topology>
    </subcellularLocation>
</comment>
<accession>A0A1M6JLS2</accession>
<feature type="active site" evidence="8">
    <location>
        <position position="330"/>
    </location>
</feature>
<evidence type="ECO:0000256" key="11">
    <source>
        <dbReference type="SAM" id="Phobius"/>
    </source>
</evidence>
<feature type="transmembrane region" description="Helical" evidence="11">
    <location>
        <begin position="32"/>
        <end position="51"/>
    </location>
</feature>
<evidence type="ECO:0000256" key="7">
    <source>
        <dbReference type="ARBA" id="ARBA00023136"/>
    </source>
</evidence>
<dbReference type="PANTHER" id="PTHR47371:SF3">
    <property type="entry name" value="PHOSPHOGLYCEROL TRANSFERASE I"/>
    <property type="match status" value="1"/>
</dbReference>
<dbReference type="PANTHER" id="PTHR47371">
    <property type="entry name" value="LIPOTEICHOIC ACID SYNTHASE"/>
    <property type="match status" value="1"/>
</dbReference>
<dbReference type="Gene3D" id="3.40.720.10">
    <property type="entry name" value="Alkaline Phosphatase, subunit A"/>
    <property type="match status" value="1"/>
</dbReference>
<evidence type="ECO:0000256" key="6">
    <source>
        <dbReference type="ARBA" id="ARBA00022989"/>
    </source>
</evidence>
<feature type="binding site" evidence="10">
    <location>
        <position position="505"/>
    </location>
    <ligand>
        <name>Mn(2+)</name>
        <dbReference type="ChEBI" id="CHEBI:29035"/>
    </ligand>
</feature>
<dbReference type="AlphaFoldDB" id="A0A1M6JLS2"/>
<keyword evidence="13" id="KW-0808">Transferase</keyword>